<evidence type="ECO:0000256" key="1">
    <source>
        <dbReference type="ARBA" id="ARBA00003456"/>
    </source>
</evidence>
<keyword evidence="4" id="KW-0813">Transport</keyword>
<comment type="function">
    <text evidence="1">Produces ATP from ADP in the presence of a proton gradient across the membrane. The gamma chain is believed to be important in regulating ATPase activity and the flow of protons through the CF(0) complex.</text>
</comment>
<comment type="caution">
    <text evidence="10">The sequence shown here is derived from an EMBL/GenBank/DDBJ whole genome shotgun (WGS) entry which is preliminary data.</text>
</comment>
<dbReference type="PRINTS" id="PR00126">
    <property type="entry name" value="ATPASEGAMMA"/>
</dbReference>
<comment type="similarity">
    <text evidence="3">Belongs to the ATPase gamma chain family.</text>
</comment>
<protein>
    <submittedName>
        <fullName evidence="10">ATPase</fullName>
    </submittedName>
</protein>
<reference evidence="11" key="1">
    <citation type="submission" date="2017-10" db="EMBL/GenBank/DDBJ databases">
        <authorList>
            <person name="Kravchenko I.K."/>
            <person name="Grouzdev D.S."/>
        </authorList>
    </citation>
    <scope>NUCLEOTIDE SEQUENCE [LARGE SCALE GENOMIC DNA]</scope>
    <source>
        <strain evidence="11">B2</strain>
    </source>
</reference>
<sequence>MSERLADVEARRASVQELEAVTDVMRSLAAMRLQQALGTLAGTRAYAEVIAGALAQAAALLDDAPVQWPADGQHGHSALVLFAPEHGFVGAFAERLVEAALAAPAGCALWVVGLRGAALLEERGRSPDWSTAMATNTDAVTATARHISDALYRAAADGRLGRVELLYGRTEGGAPPEPVRRPLLPLGLPRDGAQPVPPLINMPPRELTARLVDEYVFALLADAAMESFAAENAARLSTMMTARHNIETTLDGLTATARHLRQEQVTNELIELVSGAEAMG</sequence>
<dbReference type="PANTHER" id="PTHR11693:SF22">
    <property type="entry name" value="ATP SYNTHASE SUBUNIT GAMMA, MITOCHONDRIAL"/>
    <property type="match status" value="1"/>
</dbReference>
<evidence type="ECO:0000256" key="8">
    <source>
        <dbReference type="ARBA" id="ARBA00023196"/>
    </source>
</evidence>
<keyword evidence="7" id="KW-0472">Membrane</keyword>
<dbReference type="GO" id="GO:0046933">
    <property type="term" value="F:proton-transporting ATP synthase activity, rotational mechanism"/>
    <property type="evidence" value="ECO:0007669"/>
    <property type="project" value="InterPro"/>
</dbReference>
<dbReference type="Gene3D" id="3.40.1380.10">
    <property type="match status" value="1"/>
</dbReference>
<evidence type="ECO:0000313" key="10">
    <source>
        <dbReference type="EMBL" id="PGH55300.1"/>
    </source>
</evidence>
<evidence type="ECO:0000256" key="9">
    <source>
        <dbReference type="ARBA" id="ARBA00023310"/>
    </source>
</evidence>
<keyword evidence="6" id="KW-0406">Ion transport</keyword>
<name>A0A2B8BBY8_9PROT</name>
<dbReference type="Pfam" id="PF00231">
    <property type="entry name" value="ATP-synt"/>
    <property type="match status" value="1"/>
</dbReference>
<dbReference type="RefSeq" id="WP_098738016.1">
    <property type="nucleotide sequence ID" value="NZ_PDKW01000042.1"/>
</dbReference>
<dbReference type="Proteomes" id="UP000225379">
    <property type="component" value="Unassembled WGS sequence"/>
</dbReference>
<evidence type="ECO:0000256" key="5">
    <source>
        <dbReference type="ARBA" id="ARBA00022781"/>
    </source>
</evidence>
<keyword evidence="5" id="KW-0375">Hydrogen ion transport</keyword>
<dbReference type="InterPro" id="IPR035968">
    <property type="entry name" value="ATP_synth_F1_ATPase_gsu"/>
</dbReference>
<evidence type="ECO:0000313" key="11">
    <source>
        <dbReference type="Proteomes" id="UP000225379"/>
    </source>
</evidence>
<dbReference type="SUPFAM" id="SSF52943">
    <property type="entry name" value="ATP synthase (F1-ATPase), gamma subunit"/>
    <property type="match status" value="1"/>
</dbReference>
<evidence type="ECO:0000256" key="6">
    <source>
        <dbReference type="ARBA" id="ARBA00023065"/>
    </source>
</evidence>
<dbReference type="PANTHER" id="PTHR11693">
    <property type="entry name" value="ATP SYNTHASE GAMMA CHAIN"/>
    <property type="match status" value="1"/>
</dbReference>
<comment type="subcellular location">
    <subcellularLocation>
        <location evidence="2">Membrane</location>
        <topology evidence="2">Peripheral membrane protein</topology>
    </subcellularLocation>
</comment>
<evidence type="ECO:0000256" key="3">
    <source>
        <dbReference type="ARBA" id="ARBA00007681"/>
    </source>
</evidence>
<dbReference type="AlphaFoldDB" id="A0A2B8BBY8"/>
<dbReference type="InterPro" id="IPR000131">
    <property type="entry name" value="ATP_synth_F1_gsu"/>
</dbReference>
<dbReference type="OrthoDB" id="6169121at2"/>
<keyword evidence="8" id="KW-0139">CF(1)</keyword>
<gene>
    <name evidence="10" type="ORF">CRT60_18420</name>
</gene>
<proteinExistence type="inferred from homology"/>
<dbReference type="CDD" id="cd12151">
    <property type="entry name" value="F1-ATPase_gamma"/>
    <property type="match status" value="1"/>
</dbReference>
<keyword evidence="11" id="KW-1185">Reference proteome</keyword>
<dbReference type="PROSITE" id="PS00153">
    <property type="entry name" value="ATPASE_GAMMA"/>
    <property type="match status" value="1"/>
</dbReference>
<dbReference type="Gene3D" id="1.10.287.80">
    <property type="entry name" value="ATP synthase, gamma subunit, helix hairpin domain"/>
    <property type="match status" value="1"/>
</dbReference>
<keyword evidence="9" id="KW-0066">ATP synthesis</keyword>
<dbReference type="EMBL" id="PDKW01000042">
    <property type="protein sequence ID" value="PGH55300.1"/>
    <property type="molecule type" value="Genomic_DNA"/>
</dbReference>
<evidence type="ECO:0000256" key="4">
    <source>
        <dbReference type="ARBA" id="ARBA00022448"/>
    </source>
</evidence>
<dbReference type="GO" id="GO:0045259">
    <property type="term" value="C:proton-transporting ATP synthase complex"/>
    <property type="evidence" value="ECO:0007669"/>
    <property type="project" value="UniProtKB-KW"/>
</dbReference>
<organism evidence="10 11">
    <name type="scientific">Azospirillum palustre</name>
    <dbReference type="NCBI Taxonomy" id="2044885"/>
    <lineage>
        <taxon>Bacteria</taxon>
        <taxon>Pseudomonadati</taxon>
        <taxon>Pseudomonadota</taxon>
        <taxon>Alphaproteobacteria</taxon>
        <taxon>Rhodospirillales</taxon>
        <taxon>Azospirillaceae</taxon>
        <taxon>Azospirillum</taxon>
    </lineage>
</organism>
<accession>A0A2B8BBY8</accession>
<dbReference type="InterPro" id="IPR023632">
    <property type="entry name" value="ATP_synth_F1_gsu_CS"/>
</dbReference>
<evidence type="ECO:0000256" key="2">
    <source>
        <dbReference type="ARBA" id="ARBA00004170"/>
    </source>
</evidence>
<evidence type="ECO:0000256" key="7">
    <source>
        <dbReference type="ARBA" id="ARBA00023136"/>
    </source>
</evidence>